<evidence type="ECO:0000256" key="2">
    <source>
        <dbReference type="SAM" id="MobiDB-lite"/>
    </source>
</evidence>
<dbReference type="OrthoDB" id="10691741at2759"/>
<feature type="coiled-coil region" evidence="1">
    <location>
        <begin position="889"/>
        <end position="916"/>
    </location>
</feature>
<feature type="coiled-coil region" evidence="1">
    <location>
        <begin position="998"/>
        <end position="1049"/>
    </location>
</feature>
<feature type="region of interest" description="Disordered" evidence="2">
    <location>
        <begin position="95"/>
        <end position="119"/>
    </location>
</feature>
<feature type="coiled-coil region" evidence="1">
    <location>
        <begin position="125"/>
        <end position="247"/>
    </location>
</feature>
<evidence type="ECO:0000256" key="1">
    <source>
        <dbReference type="SAM" id="Coils"/>
    </source>
</evidence>
<organism evidence="3 4">
    <name type="scientific">Rhizoclosmatium globosum</name>
    <dbReference type="NCBI Taxonomy" id="329046"/>
    <lineage>
        <taxon>Eukaryota</taxon>
        <taxon>Fungi</taxon>
        <taxon>Fungi incertae sedis</taxon>
        <taxon>Chytridiomycota</taxon>
        <taxon>Chytridiomycota incertae sedis</taxon>
        <taxon>Chytridiomycetes</taxon>
        <taxon>Chytridiales</taxon>
        <taxon>Chytriomycetaceae</taxon>
        <taxon>Rhizoclosmatium</taxon>
    </lineage>
</organism>
<keyword evidence="1" id="KW-0175">Coiled coil</keyword>
<reference evidence="3 4" key="1">
    <citation type="submission" date="2016-07" db="EMBL/GenBank/DDBJ databases">
        <title>Pervasive Adenine N6-methylation of Active Genes in Fungi.</title>
        <authorList>
            <consortium name="DOE Joint Genome Institute"/>
            <person name="Mondo S.J."/>
            <person name="Dannebaum R.O."/>
            <person name="Kuo R.C."/>
            <person name="Labutti K."/>
            <person name="Haridas S."/>
            <person name="Kuo A."/>
            <person name="Salamov A."/>
            <person name="Ahrendt S.R."/>
            <person name="Lipzen A."/>
            <person name="Sullivan W."/>
            <person name="Andreopoulos W.B."/>
            <person name="Clum A."/>
            <person name="Lindquist E."/>
            <person name="Daum C."/>
            <person name="Ramamoorthy G.K."/>
            <person name="Gryganskyi A."/>
            <person name="Culley D."/>
            <person name="Magnuson J.K."/>
            <person name="James T.Y."/>
            <person name="O'Malley M.A."/>
            <person name="Stajich J.E."/>
            <person name="Spatafora J.W."/>
            <person name="Visel A."/>
            <person name="Grigoriev I.V."/>
        </authorList>
    </citation>
    <scope>NUCLEOTIDE SEQUENCE [LARGE SCALE GENOMIC DNA]</scope>
    <source>
        <strain evidence="3 4">JEL800</strain>
    </source>
</reference>
<dbReference type="EMBL" id="MCGO01000044">
    <property type="protein sequence ID" value="ORY38380.1"/>
    <property type="molecule type" value="Genomic_DNA"/>
</dbReference>
<evidence type="ECO:0000313" key="3">
    <source>
        <dbReference type="EMBL" id="ORY38380.1"/>
    </source>
</evidence>
<evidence type="ECO:0000313" key="4">
    <source>
        <dbReference type="Proteomes" id="UP000193642"/>
    </source>
</evidence>
<gene>
    <name evidence="3" type="ORF">BCR33DRAFT_854043</name>
</gene>
<feature type="compositionally biased region" description="Polar residues" evidence="2">
    <location>
        <begin position="105"/>
        <end position="119"/>
    </location>
</feature>
<accession>A0A1Y2BUD6</accession>
<protein>
    <submittedName>
        <fullName evidence="3">Uncharacterized protein</fullName>
    </submittedName>
</protein>
<comment type="caution">
    <text evidence="3">The sequence shown here is derived from an EMBL/GenBank/DDBJ whole genome shotgun (WGS) entry which is preliminary data.</text>
</comment>
<name>A0A1Y2BUD6_9FUNG</name>
<feature type="compositionally biased region" description="Polar residues" evidence="2">
    <location>
        <begin position="1"/>
        <end position="14"/>
    </location>
</feature>
<dbReference type="AlphaFoldDB" id="A0A1Y2BUD6"/>
<feature type="coiled-coil region" evidence="1">
    <location>
        <begin position="1108"/>
        <end position="1202"/>
    </location>
</feature>
<proteinExistence type="predicted"/>
<feature type="compositionally biased region" description="Basic residues" evidence="2">
    <location>
        <begin position="23"/>
        <end position="32"/>
    </location>
</feature>
<sequence>MEIKSPSTTPSANRRYSYAGRRSSTRLPRKRANSLTASEINHILVQEGTPFFPIEVYESKPCLASIQSRDEINQIENMDEAVVKREVRLDHYQNQEYHDDDSLPSLRSSKSANSPITQNVNRLREEELIHKNEVLMKRVEELENALQFGLKAIETLNDQKKLDQAKLVSYDAERTINQNQLSTYKEEIQNLNAKSEQDRIESVKRFELLQSEARNTENKLAFSRAEIANLRQEIEWLQGKLVQVSLQQKEFVNKARETESTSEIQQTSFQQELKLMQQKIEIQERHHLDVLEKQRIYLETSHSQEKQTLALTISNLERELETLREQAFKIPDCYSRECNSDKPSLYTCYSYTHAKNAPRSVATNTEPVILHTQSACYSYQCDESPKCYSVSCPHKIRQFVLTNPDQLPMNQVDQIVAAKSIAFEMQRCYSYNCNVSSPCYSILCPLNTSQLLVVNPDQQLRDAKKLESLNLNNVTKCYSYSCDGSPNCYSASCPFKQLTLSVVHTEEPVVNITQTVVQKCYSYSCDGSSTCYSSSCPFKRLSLMLVHPEQPQANLRASAASAVVPKCYSFSCDGSSKCYSASCPLKRLTLAVVHADKSTVNTTSGVAQKCYSFGCDGSTHCYSVSCPFKRLTFAVAQTEKPKVSVTPTILPKCYSYSCDGRFDCYSVSCPSKRIKLNLVHPEQSKVTDDIKKASLYRSIQTSKCYSFSCNGLDECYSPSCPTKSHDLVVANSISLPIGSCYSYLCDGTSKSCYSYSHLSDLGLNFKFDELSVVKADLLSKSKQLEACEQRLEYFVDLAANYQKIDCELRDCKLALLQETKRCVEFEHHIDALLKHSKQNEIPLLNSQSQLRELNVKYSELSDKFSSQNMDFESNIAHLRMIQVEFNITRETYEKQINIYNQQLSSTESKLRNSEVKADEFKLLDSQQTHDTQRSHDTLHAKLDERELIHDDRISTLTSELLECHRQIKLFSSEITSLKQENQKLKMLELENFSLAESKAETQKEIESLHKRLEAYKAEIQMLTAETSRLECFQTECERLQNELSYYLKESVSDSKLHEITVQLSESLTSYSSSTIELIQLRTEMKNLLTQESGLLVETELLSIQQSSMNEKLANFENLQSQLNEMINLRKLDQEKIRFLETQLETLQDSEVFTSVKHSQDLSEMTKKIELLEAAMEKLKIVLDTITKQSNDAEQKYKREQKN</sequence>
<dbReference type="Proteomes" id="UP000193642">
    <property type="component" value="Unassembled WGS sequence"/>
</dbReference>
<keyword evidence="4" id="KW-1185">Reference proteome</keyword>
<feature type="region of interest" description="Disordered" evidence="2">
    <location>
        <begin position="1"/>
        <end position="33"/>
    </location>
</feature>